<feature type="transmembrane region" description="Helical" evidence="1">
    <location>
        <begin position="7"/>
        <end position="25"/>
    </location>
</feature>
<keyword evidence="1" id="KW-0472">Membrane</keyword>
<comment type="caution">
    <text evidence="2">The sequence shown here is derived from an EMBL/GenBank/DDBJ whole genome shotgun (WGS) entry which is preliminary data.</text>
</comment>
<dbReference type="Proteomes" id="UP001597525">
    <property type="component" value="Unassembled WGS sequence"/>
</dbReference>
<feature type="transmembrane region" description="Helical" evidence="1">
    <location>
        <begin position="109"/>
        <end position="131"/>
    </location>
</feature>
<evidence type="ECO:0000256" key="1">
    <source>
        <dbReference type="SAM" id="Phobius"/>
    </source>
</evidence>
<dbReference type="RefSeq" id="WP_320182468.1">
    <property type="nucleotide sequence ID" value="NZ_CP138332.1"/>
</dbReference>
<feature type="transmembrane region" description="Helical" evidence="1">
    <location>
        <begin position="37"/>
        <end position="58"/>
    </location>
</feature>
<organism evidence="2 3">
    <name type="scientific">Sphingobacterium bambusae</name>
    <dbReference type="NCBI Taxonomy" id="662858"/>
    <lineage>
        <taxon>Bacteria</taxon>
        <taxon>Pseudomonadati</taxon>
        <taxon>Bacteroidota</taxon>
        <taxon>Sphingobacteriia</taxon>
        <taxon>Sphingobacteriales</taxon>
        <taxon>Sphingobacteriaceae</taxon>
        <taxon>Sphingobacterium</taxon>
    </lineage>
</organism>
<proteinExistence type="predicted"/>
<keyword evidence="3" id="KW-1185">Reference proteome</keyword>
<evidence type="ECO:0000313" key="3">
    <source>
        <dbReference type="Proteomes" id="UP001597525"/>
    </source>
</evidence>
<keyword evidence="1" id="KW-0812">Transmembrane</keyword>
<reference evidence="3" key="1">
    <citation type="journal article" date="2019" name="Int. J. Syst. Evol. Microbiol.">
        <title>The Global Catalogue of Microorganisms (GCM) 10K type strain sequencing project: providing services to taxonomists for standard genome sequencing and annotation.</title>
        <authorList>
            <consortium name="The Broad Institute Genomics Platform"/>
            <consortium name="The Broad Institute Genome Sequencing Center for Infectious Disease"/>
            <person name="Wu L."/>
            <person name="Ma J."/>
        </authorList>
    </citation>
    <scope>NUCLEOTIDE SEQUENCE [LARGE SCALE GENOMIC DNA]</scope>
    <source>
        <strain evidence="3">KCTC 22814</strain>
    </source>
</reference>
<gene>
    <name evidence="2" type="ORF">ACFS7Y_05190</name>
</gene>
<feature type="transmembrane region" description="Helical" evidence="1">
    <location>
        <begin position="70"/>
        <end position="89"/>
    </location>
</feature>
<sequence>MLKRIIYINLLIVLTTAIQILWFSPDGISSANMSTSPLSYIEVSCIIPAIILSILSYILHSMQAADSKQLLILSIALVGYWIFANYVEFEDRVASWSTFTTAETWYYTLIYNPMPLIVCTTVFVVGAHLIFSNTRNQHIYLVPNGR</sequence>
<dbReference type="EMBL" id="JBHUPB010000004">
    <property type="protein sequence ID" value="MFD2966767.1"/>
    <property type="molecule type" value="Genomic_DNA"/>
</dbReference>
<protein>
    <submittedName>
        <fullName evidence="2">Uncharacterized protein</fullName>
    </submittedName>
</protein>
<keyword evidence="1" id="KW-1133">Transmembrane helix</keyword>
<evidence type="ECO:0000313" key="2">
    <source>
        <dbReference type="EMBL" id="MFD2966767.1"/>
    </source>
</evidence>
<name>A0ABW6BCS7_9SPHI</name>
<accession>A0ABW6BCS7</accession>